<dbReference type="SUPFAM" id="SSF51735">
    <property type="entry name" value="NAD(P)-binding Rossmann-fold domains"/>
    <property type="match status" value="1"/>
</dbReference>
<accession>A0A0J0XIG1</accession>
<dbReference type="InterPro" id="IPR003781">
    <property type="entry name" value="CoA-bd"/>
</dbReference>
<dbReference type="InterPro" id="IPR036291">
    <property type="entry name" value="NAD(P)-bd_dom_sf"/>
</dbReference>
<dbReference type="STRING" id="879819.A0A0J0XIG1"/>
<dbReference type="PANTHER" id="PTHR11117">
    <property type="entry name" value="SUCCINYL-COA LIGASE SUBUNIT ALPHA"/>
    <property type="match status" value="1"/>
</dbReference>
<feature type="domain" description="CoA-binding" evidence="1">
    <location>
        <begin position="358"/>
        <end position="452"/>
    </location>
</feature>
<keyword evidence="3" id="KW-1185">Reference proteome</keyword>
<sequence length="655" mass="69089">MFRNSSLRTARVVRGAAKRRLHLESNSGADLLSKYVPGARVTAESSTAGVPIRLLASRHLNVPVFEAEKDGKPFVLPLDITSASLPAGTNAWLSDLGFQAADREATAKALQGVWDAWRSNGLLRVSGKLDSNGHGTELTGIKIIADDFALNKYPANRALGDEGRVHPLERTAAEGSLFYHKNRSGGNIACYGYGAGIAMSTMDALVAAGGKPANFLDGGGGATVANVRAAMSVIMNDPDAKVIFVNSFGGITKMDLIAEEMVKYINEWRAEGKHVPRIVARLRGTGEESAREILKKAAIPEIEYFSDLRPAAAEAVRLAGGAKPAETSAAAAAAAAAAVPVTFSRDGQYEQTLRNLTVQKGDPVMVLGMGKASQANNLISKNYGTNIVGAVAPKKGGQEMLGTPVFNTVKEGVAALKPRIASVFVPPVAAADAIIECIEAEIPLVVAYAEGIPTQEQLKVQRALRSQNKTRVVGANCPGVIFPHERVKLGIQPLHVHSPGCVGIATRSGTISYELAAQTTALGLGQSAVYGLGGDPFPSTRTWEALQLILEDPKAKFGVLVGEVGGQMEEEAAQVYLDYLANLKPGEVAKPIVGFVAGAATERGLMYGHAGAVWWEQSETAVAKRQVWRDAGFIMADTLGDLGPLIKETADKLGL</sequence>
<reference evidence="2 3" key="1">
    <citation type="submission" date="2015-03" db="EMBL/GenBank/DDBJ databases">
        <title>Genomics and transcriptomics of the oil-accumulating basidiomycete yeast T. oleaginosus allow insights into substrate utilization and the diverse evolutionary trajectories of mating systems in fungi.</title>
        <authorList>
            <consortium name="DOE Joint Genome Institute"/>
            <person name="Kourist R."/>
            <person name="Kracht O."/>
            <person name="Bracharz F."/>
            <person name="Lipzen A."/>
            <person name="Nolan M."/>
            <person name="Ohm R."/>
            <person name="Grigoriev I."/>
            <person name="Sun S."/>
            <person name="Heitman J."/>
            <person name="Bruck T."/>
            <person name="Nowrousian M."/>
        </authorList>
    </citation>
    <scope>NUCLEOTIDE SEQUENCE [LARGE SCALE GENOMIC DNA]</scope>
    <source>
        <strain evidence="2 3">IBC0246</strain>
    </source>
</reference>
<dbReference type="OrthoDB" id="1664372at2759"/>
<protein>
    <recommendedName>
        <fullName evidence="1">CoA-binding domain-containing protein</fullName>
    </recommendedName>
</protein>
<dbReference type="GO" id="GO:0004775">
    <property type="term" value="F:succinate-CoA ligase (ADP-forming) activity"/>
    <property type="evidence" value="ECO:0007669"/>
    <property type="project" value="TreeGrafter"/>
</dbReference>
<dbReference type="RefSeq" id="XP_018277308.1">
    <property type="nucleotide sequence ID" value="XM_018426842.1"/>
</dbReference>
<dbReference type="Gene3D" id="3.40.50.720">
    <property type="entry name" value="NAD(P)-binding Rossmann-like Domain"/>
    <property type="match status" value="1"/>
</dbReference>
<evidence type="ECO:0000259" key="1">
    <source>
        <dbReference type="SMART" id="SM00881"/>
    </source>
</evidence>
<dbReference type="GeneID" id="28987445"/>
<dbReference type="GO" id="GO:0005739">
    <property type="term" value="C:mitochondrion"/>
    <property type="evidence" value="ECO:0007669"/>
    <property type="project" value="TreeGrafter"/>
</dbReference>
<evidence type="ECO:0000313" key="2">
    <source>
        <dbReference type="EMBL" id="KLT40817.1"/>
    </source>
</evidence>
<dbReference type="InterPro" id="IPR016102">
    <property type="entry name" value="Succinyl-CoA_synth-like"/>
</dbReference>
<dbReference type="Pfam" id="PF02629">
    <property type="entry name" value="CoA_binding"/>
    <property type="match status" value="1"/>
</dbReference>
<dbReference type="Proteomes" id="UP000053611">
    <property type="component" value="Unassembled WGS sequence"/>
</dbReference>
<dbReference type="GO" id="GO:0006099">
    <property type="term" value="P:tricarboxylic acid cycle"/>
    <property type="evidence" value="ECO:0007669"/>
    <property type="project" value="TreeGrafter"/>
</dbReference>
<dbReference type="GO" id="GO:0004776">
    <property type="term" value="F:succinate-CoA ligase (GDP-forming) activity"/>
    <property type="evidence" value="ECO:0007669"/>
    <property type="project" value="TreeGrafter"/>
</dbReference>
<dbReference type="AlphaFoldDB" id="A0A0J0XIG1"/>
<organism evidence="2 3">
    <name type="scientific">Cutaneotrichosporon oleaginosum</name>
    <dbReference type="NCBI Taxonomy" id="879819"/>
    <lineage>
        <taxon>Eukaryota</taxon>
        <taxon>Fungi</taxon>
        <taxon>Dikarya</taxon>
        <taxon>Basidiomycota</taxon>
        <taxon>Agaricomycotina</taxon>
        <taxon>Tremellomycetes</taxon>
        <taxon>Trichosporonales</taxon>
        <taxon>Trichosporonaceae</taxon>
        <taxon>Cutaneotrichosporon</taxon>
    </lineage>
</organism>
<dbReference type="PANTHER" id="PTHR11117:SF2">
    <property type="entry name" value="SUCCINATE--COA LIGASE [ADP_GDP-FORMING] SUBUNIT ALPHA, MITOCHONDRIAL"/>
    <property type="match status" value="1"/>
</dbReference>
<dbReference type="Gene3D" id="3.40.50.261">
    <property type="entry name" value="Succinyl-CoA synthetase domains"/>
    <property type="match status" value="2"/>
</dbReference>
<dbReference type="SUPFAM" id="SSF52210">
    <property type="entry name" value="Succinyl-CoA synthetase domains"/>
    <property type="match status" value="2"/>
</dbReference>
<proteinExistence type="predicted"/>
<dbReference type="Pfam" id="PF00549">
    <property type="entry name" value="Ligase_CoA"/>
    <property type="match status" value="2"/>
</dbReference>
<dbReference type="SMART" id="SM00881">
    <property type="entry name" value="CoA_binding"/>
    <property type="match status" value="1"/>
</dbReference>
<dbReference type="GO" id="GO:0009361">
    <property type="term" value="C:succinate-CoA ligase complex (ADP-forming)"/>
    <property type="evidence" value="ECO:0007669"/>
    <property type="project" value="TreeGrafter"/>
</dbReference>
<gene>
    <name evidence="2" type="ORF">CC85DRAFT_329591</name>
</gene>
<dbReference type="InterPro" id="IPR005811">
    <property type="entry name" value="SUCC_ACL_C"/>
</dbReference>
<name>A0A0J0XIG1_9TREE</name>
<evidence type="ECO:0000313" key="3">
    <source>
        <dbReference type="Proteomes" id="UP000053611"/>
    </source>
</evidence>
<dbReference type="EMBL" id="KQ087228">
    <property type="protein sequence ID" value="KLT40817.1"/>
    <property type="molecule type" value="Genomic_DNA"/>
</dbReference>
<dbReference type="PRINTS" id="PR01798">
    <property type="entry name" value="SCOASYNTHASE"/>
</dbReference>